<accession>A0A1I0Q4R8</accession>
<keyword evidence="3" id="KW-1185">Reference proteome</keyword>
<evidence type="ECO:0000313" key="3">
    <source>
        <dbReference type="Proteomes" id="UP000198518"/>
    </source>
</evidence>
<keyword evidence="1" id="KW-0812">Transmembrane</keyword>
<evidence type="ECO:0000313" key="2">
    <source>
        <dbReference type="EMBL" id="SEW21977.1"/>
    </source>
</evidence>
<feature type="transmembrane region" description="Helical" evidence="1">
    <location>
        <begin position="36"/>
        <end position="59"/>
    </location>
</feature>
<organism evidence="2 3">
    <name type="scientific">Halobacterium jilantaiense</name>
    <dbReference type="NCBI Taxonomy" id="355548"/>
    <lineage>
        <taxon>Archaea</taxon>
        <taxon>Methanobacteriati</taxon>
        <taxon>Methanobacteriota</taxon>
        <taxon>Stenosarchaea group</taxon>
        <taxon>Halobacteria</taxon>
        <taxon>Halobacteriales</taxon>
        <taxon>Halobacteriaceae</taxon>
        <taxon>Halobacterium</taxon>
    </lineage>
</organism>
<keyword evidence="1" id="KW-1133">Transmembrane helix</keyword>
<reference evidence="2 3" key="1">
    <citation type="submission" date="2016-10" db="EMBL/GenBank/DDBJ databases">
        <authorList>
            <person name="de Groot N.N."/>
        </authorList>
    </citation>
    <scope>NUCLEOTIDE SEQUENCE [LARGE SCALE GENOMIC DNA]</scope>
    <source>
        <strain evidence="2 3">CGMCC 1.5337</strain>
    </source>
</reference>
<dbReference type="Proteomes" id="UP000198518">
    <property type="component" value="Unassembled WGS sequence"/>
</dbReference>
<dbReference type="AlphaFoldDB" id="A0A1I0Q4R8"/>
<dbReference type="EMBL" id="FOJA01000001">
    <property type="protein sequence ID" value="SEW21977.1"/>
    <property type="molecule type" value="Genomic_DNA"/>
</dbReference>
<dbReference type="STRING" id="355548.SAMN04487945_2278"/>
<proteinExistence type="predicted"/>
<protein>
    <submittedName>
        <fullName evidence="2">Uncharacterized protein</fullName>
    </submittedName>
</protein>
<feature type="transmembrane region" description="Helical" evidence="1">
    <location>
        <begin position="6"/>
        <end position="24"/>
    </location>
</feature>
<evidence type="ECO:0000256" key="1">
    <source>
        <dbReference type="SAM" id="Phobius"/>
    </source>
</evidence>
<sequence>MVSVLDPAVLLTLAWVAVLFAAGFRYRWGSLPPVRALVVFSAALFWLAYSLTQLSAFFVAPYDDVLVAVAVGFLLGGAALFVQWWRRRSANESE</sequence>
<name>A0A1I0Q4R8_9EURY</name>
<feature type="transmembrane region" description="Helical" evidence="1">
    <location>
        <begin position="65"/>
        <end position="85"/>
    </location>
</feature>
<gene>
    <name evidence="2" type="ORF">SAMN04487945_2278</name>
</gene>
<dbReference type="RefSeq" id="WP_089669499.1">
    <property type="nucleotide sequence ID" value="NZ_FOJA01000001.1"/>
</dbReference>
<keyword evidence="1" id="KW-0472">Membrane</keyword>